<keyword evidence="3" id="KW-1185">Reference proteome</keyword>
<feature type="chain" id="PRO_5003156567" evidence="1">
    <location>
        <begin position="21"/>
        <end position="147"/>
    </location>
</feature>
<protein>
    <submittedName>
        <fullName evidence="2">Uncharacterized protein</fullName>
    </submittedName>
</protein>
<dbReference type="AlphaFoldDB" id="E1ZMD0"/>
<sequence>MRFAILLCLVAGLLAVPAMARRCQDSCDATTCDHPCSCELTELRCPGASGGATGTDCNNPCEFFECVCPPFNVPRGQGGRRLMDAVKEPPESGNCGQFVDTCASDDDCANNEICAPVEHVTSEKTCPKTKECSCNLLAMSSHAYLKQ</sequence>
<name>E1ZMD0_CHLVA</name>
<dbReference type="GeneID" id="17352540"/>
<evidence type="ECO:0000256" key="1">
    <source>
        <dbReference type="SAM" id="SignalP"/>
    </source>
</evidence>
<dbReference type="RefSeq" id="XP_005845085.1">
    <property type="nucleotide sequence ID" value="XM_005845023.1"/>
</dbReference>
<keyword evidence="1" id="KW-0732">Signal</keyword>
<gene>
    <name evidence="2" type="ORF">CHLNCDRAFT_137405</name>
</gene>
<dbReference type="InParanoid" id="E1ZMD0"/>
<dbReference type="KEGG" id="cvr:CHLNCDRAFT_137405"/>
<feature type="signal peptide" evidence="1">
    <location>
        <begin position="1"/>
        <end position="20"/>
    </location>
</feature>
<accession>E1ZMD0</accession>
<evidence type="ECO:0000313" key="3">
    <source>
        <dbReference type="Proteomes" id="UP000008141"/>
    </source>
</evidence>
<dbReference type="Proteomes" id="UP000008141">
    <property type="component" value="Unassembled WGS sequence"/>
</dbReference>
<organism evidence="3">
    <name type="scientific">Chlorella variabilis</name>
    <name type="common">Green alga</name>
    <dbReference type="NCBI Taxonomy" id="554065"/>
    <lineage>
        <taxon>Eukaryota</taxon>
        <taxon>Viridiplantae</taxon>
        <taxon>Chlorophyta</taxon>
        <taxon>core chlorophytes</taxon>
        <taxon>Trebouxiophyceae</taxon>
        <taxon>Chlorellales</taxon>
        <taxon>Chlorellaceae</taxon>
        <taxon>Chlorella clade</taxon>
        <taxon>Chlorella</taxon>
    </lineage>
</organism>
<proteinExistence type="predicted"/>
<reference evidence="2 3" key="1">
    <citation type="journal article" date="2010" name="Plant Cell">
        <title>The Chlorella variabilis NC64A genome reveals adaptation to photosymbiosis, coevolution with viruses, and cryptic sex.</title>
        <authorList>
            <person name="Blanc G."/>
            <person name="Duncan G."/>
            <person name="Agarkova I."/>
            <person name="Borodovsky M."/>
            <person name="Gurnon J."/>
            <person name="Kuo A."/>
            <person name="Lindquist E."/>
            <person name="Lucas S."/>
            <person name="Pangilinan J."/>
            <person name="Polle J."/>
            <person name="Salamov A."/>
            <person name="Terry A."/>
            <person name="Yamada T."/>
            <person name="Dunigan D.D."/>
            <person name="Grigoriev I.V."/>
            <person name="Claverie J.M."/>
            <person name="Van Etten J.L."/>
        </authorList>
    </citation>
    <scope>NUCLEOTIDE SEQUENCE [LARGE SCALE GENOMIC DNA]</scope>
    <source>
        <strain evidence="2 3">NC64A</strain>
    </source>
</reference>
<evidence type="ECO:0000313" key="2">
    <source>
        <dbReference type="EMBL" id="EFN52983.1"/>
    </source>
</evidence>
<dbReference type="EMBL" id="GL433853">
    <property type="protein sequence ID" value="EFN52983.1"/>
    <property type="molecule type" value="Genomic_DNA"/>
</dbReference>